<sequence>MALPLSSPIEPMLASPASELPVGDYLFEPKWDGFRCLVFRAGEEILLQSRTGRSLNRYFPEVLDRLAEALPEDVVLDGELVVARAGRLDFDALGERIHPAQSRVRMLAEATPAEFIAFDILALGSRDLRGEPLSLRRDLLVDFDARVGGSALRLTPATTDPDTALVWFDLFEGAGLDGVVCKLLDGGYTPGRRSMIKIKHERTADCVVAGLRWHAKTPPGTAVGSLLLGLYDDHRVLHHVGVVGAFTAARRRALAEEFDGLRIDRDSDGGVEATEEHPWLGEHASDGRRVPGGESRWRKGSAQWVPLRPERVVEVAYDHTEGAEPARFRHTTRFRRWRPDREPATCRYDQLDEPVRYDVNAVLAGEVRQQPGS</sequence>
<dbReference type="InterPro" id="IPR012340">
    <property type="entry name" value="NA-bd_OB-fold"/>
</dbReference>
<dbReference type="EC" id="6.5.1.1" evidence="2"/>
<dbReference type="PANTHER" id="PTHR45674">
    <property type="entry name" value="DNA LIGASE 1/3 FAMILY MEMBER"/>
    <property type="match status" value="1"/>
</dbReference>
<feature type="domain" description="ATP-dependent DNA ligase family profile" evidence="6">
    <location>
        <begin position="115"/>
        <end position="232"/>
    </location>
</feature>
<keyword evidence="3 7" id="KW-0436">Ligase</keyword>
<comment type="catalytic activity">
    <reaction evidence="4">
        <text>ATP + (deoxyribonucleotide)n-3'-hydroxyl + 5'-phospho-(deoxyribonucleotide)m = (deoxyribonucleotide)n+m + AMP + diphosphate.</text>
        <dbReference type="EC" id="6.5.1.1"/>
    </reaction>
</comment>
<dbReference type="PROSITE" id="PS50160">
    <property type="entry name" value="DNA_LIGASE_A3"/>
    <property type="match status" value="1"/>
</dbReference>
<dbReference type="Pfam" id="PF04679">
    <property type="entry name" value="DNA_ligase_A_C"/>
    <property type="match status" value="1"/>
</dbReference>
<accession>A0AAC9N005</accession>
<dbReference type="InterPro" id="IPR050191">
    <property type="entry name" value="ATP-dep_DNA_ligase"/>
</dbReference>
<dbReference type="Pfam" id="PF01068">
    <property type="entry name" value="DNA_ligase_A_M"/>
    <property type="match status" value="1"/>
</dbReference>
<dbReference type="SUPFAM" id="SSF56091">
    <property type="entry name" value="DNA ligase/mRNA capping enzyme, catalytic domain"/>
    <property type="match status" value="1"/>
</dbReference>
<dbReference type="Gene3D" id="2.40.50.140">
    <property type="entry name" value="Nucleic acid-binding proteins"/>
    <property type="match status" value="1"/>
</dbReference>
<dbReference type="GO" id="GO:0006281">
    <property type="term" value="P:DNA repair"/>
    <property type="evidence" value="ECO:0007669"/>
    <property type="project" value="InterPro"/>
</dbReference>
<dbReference type="GO" id="GO:0003910">
    <property type="term" value="F:DNA ligase (ATP) activity"/>
    <property type="evidence" value="ECO:0007669"/>
    <property type="project" value="UniProtKB-EC"/>
</dbReference>
<dbReference type="InterPro" id="IPR012309">
    <property type="entry name" value="DNA_ligase_ATP-dep_C"/>
</dbReference>
<evidence type="ECO:0000256" key="5">
    <source>
        <dbReference type="SAM" id="MobiDB-lite"/>
    </source>
</evidence>
<name>A0AAC9N005_9PSEU</name>
<dbReference type="PANTHER" id="PTHR45674:SF4">
    <property type="entry name" value="DNA LIGASE 1"/>
    <property type="match status" value="1"/>
</dbReference>
<dbReference type="GO" id="GO:0006310">
    <property type="term" value="P:DNA recombination"/>
    <property type="evidence" value="ECO:0007669"/>
    <property type="project" value="InterPro"/>
</dbReference>
<keyword evidence="8" id="KW-1185">Reference proteome</keyword>
<evidence type="ECO:0000256" key="1">
    <source>
        <dbReference type="ARBA" id="ARBA00007572"/>
    </source>
</evidence>
<dbReference type="InterPro" id="IPR044119">
    <property type="entry name" value="Adenylation_LigC-like"/>
</dbReference>
<evidence type="ECO:0000256" key="4">
    <source>
        <dbReference type="ARBA" id="ARBA00034003"/>
    </source>
</evidence>
<evidence type="ECO:0000256" key="3">
    <source>
        <dbReference type="ARBA" id="ARBA00022598"/>
    </source>
</evidence>
<dbReference type="AlphaFoldDB" id="A0AAC9N005"/>
<dbReference type="KEGG" id="ahm:TL08_20495"/>
<protein>
    <recommendedName>
        <fullName evidence="2">DNA ligase (ATP)</fullName>
        <ecNumber evidence="2">6.5.1.1</ecNumber>
    </recommendedName>
</protein>
<dbReference type="NCBIfam" id="NF006078">
    <property type="entry name" value="PRK08224.1"/>
    <property type="match status" value="1"/>
</dbReference>
<evidence type="ECO:0000313" key="7">
    <source>
        <dbReference type="EMBL" id="AOS64890.1"/>
    </source>
</evidence>
<gene>
    <name evidence="7" type="ORF">TL08_20495</name>
</gene>
<organism evidence="7 8">
    <name type="scientific">Actinoalloteichus hymeniacidonis</name>
    <dbReference type="NCBI Taxonomy" id="340345"/>
    <lineage>
        <taxon>Bacteria</taxon>
        <taxon>Bacillati</taxon>
        <taxon>Actinomycetota</taxon>
        <taxon>Actinomycetes</taxon>
        <taxon>Pseudonocardiales</taxon>
        <taxon>Pseudonocardiaceae</taxon>
        <taxon>Actinoalloteichus</taxon>
    </lineage>
</organism>
<feature type="region of interest" description="Disordered" evidence="5">
    <location>
        <begin position="267"/>
        <end position="296"/>
    </location>
</feature>
<dbReference type="Proteomes" id="UP000095210">
    <property type="component" value="Chromosome"/>
</dbReference>
<evidence type="ECO:0000313" key="8">
    <source>
        <dbReference type="Proteomes" id="UP000095210"/>
    </source>
</evidence>
<dbReference type="CDD" id="cd07905">
    <property type="entry name" value="Adenylation_DNA_ligase_LigC"/>
    <property type="match status" value="1"/>
</dbReference>
<dbReference type="SUPFAM" id="SSF50249">
    <property type="entry name" value="Nucleic acid-binding proteins"/>
    <property type="match status" value="1"/>
</dbReference>
<dbReference type="GO" id="GO:0005524">
    <property type="term" value="F:ATP binding"/>
    <property type="evidence" value="ECO:0007669"/>
    <property type="project" value="InterPro"/>
</dbReference>
<dbReference type="RefSeq" id="WP_069851237.1">
    <property type="nucleotide sequence ID" value="NZ_CP014859.1"/>
</dbReference>
<evidence type="ECO:0000256" key="2">
    <source>
        <dbReference type="ARBA" id="ARBA00012727"/>
    </source>
</evidence>
<proteinExistence type="inferred from homology"/>
<comment type="similarity">
    <text evidence="1">Belongs to the ATP-dependent DNA ligase family.</text>
</comment>
<dbReference type="Gene3D" id="3.30.470.30">
    <property type="entry name" value="DNA ligase/mRNA capping enzyme"/>
    <property type="match status" value="1"/>
</dbReference>
<evidence type="ECO:0000259" key="6">
    <source>
        <dbReference type="PROSITE" id="PS50160"/>
    </source>
</evidence>
<reference evidence="8" key="1">
    <citation type="submission" date="2016-03" db="EMBL/GenBank/DDBJ databases">
        <title>Complete genome sequence of the type strain Actinoalloteichus hymeniacidonis DSM 45092.</title>
        <authorList>
            <person name="Schaffert L."/>
            <person name="Albersmeier A."/>
            <person name="Winkler A."/>
            <person name="Kalinowski J."/>
            <person name="Zotchev S."/>
            <person name="Ruckert C."/>
        </authorList>
    </citation>
    <scope>NUCLEOTIDE SEQUENCE [LARGE SCALE GENOMIC DNA]</scope>
    <source>
        <strain evidence="8">HPA177(T) (DSM 45092(T))</strain>
    </source>
</reference>
<dbReference type="EMBL" id="CP014859">
    <property type="protein sequence ID" value="AOS64890.1"/>
    <property type="molecule type" value="Genomic_DNA"/>
</dbReference>
<dbReference type="InterPro" id="IPR012310">
    <property type="entry name" value="DNA_ligase_ATP-dep_cent"/>
</dbReference>